<evidence type="ECO:0000313" key="2">
    <source>
        <dbReference type="Proteomes" id="UP000184603"/>
    </source>
</evidence>
<accession>A0A1M7YC06</accession>
<dbReference type="Proteomes" id="UP000184603">
    <property type="component" value="Unassembled WGS sequence"/>
</dbReference>
<dbReference type="EMBL" id="FRFE01000017">
    <property type="protein sequence ID" value="SHO50170.1"/>
    <property type="molecule type" value="Genomic_DNA"/>
</dbReference>
<dbReference type="GO" id="GO:0006355">
    <property type="term" value="P:regulation of DNA-templated transcription"/>
    <property type="evidence" value="ECO:0007669"/>
    <property type="project" value="UniProtKB-ARBA"/>
</dbReference>
<gene>
    <name evidence="1" type="ORF">SAMN02745220_03291</name>
</gene>
<name>A0A1M7YC06_9BACT</name>
<dbReference type="Gene3D" id="1.10.10.10">
    <property type="entry name" value="Winged helix-like DNA-binding domain superfamily/Winged helix DNA-binding domain"/>
    <property type="match status" value="1"/>
</dbReference>
<dbReference type="AlphaFoldDB" id="A0A1M7YC06"/>
<dbReference type="CDD" id="cd00090">
    <property type="entry name" value="HTH_ARSR"/>
    <property type="match status" value="1"/>
</dbReference>
<sequence>MKFFEIKNTILHLLQENLQNDQPQPVNAASLAEKLQLSLKEMRQIIKVMNKDGVVESDQDGDRVVMTRQGQVYLAEMGLSHAA</sequence>
<dbReference type="InterPro" id="IPR036390">
    <property type="entry name" value="WH_DNA-bd_sf"/>
</dbReference>
<dbReference type="InterPro" id="IPR011991">
    <property type="entry name" value="ArsR-like_HTH"/>
</dbReference>
<dbReference type="SUPFAM" id="SSF46785">
    <property type="entry name" value="Winged helix' DNA-binding domain"/>
    <property type="match status" value="1"/>
</dbReference>
<dbReference type="OrthoDB" id="5432751at2"/>
<proteinExistence type="predicted"/>
<dbReference type="InterPro" id="IPR036388">
    <property type="entry name" value="WH-like_DNA-bd_sf"/>
</dbReference>
<keyword evidence="2" id="KW-1185">Reference proteome</keyword>
<protein>
    <submittedName>
        <fullName evidence="1">Uncharacterized protein</fullName>
    </submittedName>
</protein>
<evidence type="ECO:0000313" key="1">
    <source>
        <dbReference type="EMBL" id="SHO50170.1"/>
    </source>
</evidence>
<dbReference type="RefSeq" id="WP_073614757.1">
    <property type="nucleotide sequence ID" value="NZ_FRFE01000017.1"/>
</dbReference>
<reference evidence="1 2" key="1">
    <citation type="submission" date="2016-12" db="EMBL/GenBank/DDBJ databases">
        <authorList>
            <person name="Song W.-J."/>
            <person name="Kurnit D.M."/>
        </authorList>
    </citation>
    <scope>NUCLEOTIDE SEQUENCE [LARGE SCALE GENOMIC DNA]</scope>
    <source>
        <strain evidence="1 2">DSM 18488</strain>
    </source>
</reference>
<organism evidence="1 2">
    <name type="scientific">Desulfopila aestuarii DSM 18488</name>
    <dbReference type="NCBI Taxonomy" id="1121416"/>
    <lineage>
        <taxon>Bacteria</taxon>
        <taxon>Pseudomonadati</taxon>
        <taxon>Thermodesulfobacteriota</taxon>
        <taxon>Desulfobulbia</taxon>
        <taxon>Desulfobulbales</taxon>
        <taxon>Desulfocapsaceae</taxon>
        <taxon>Desulfopila</taxon>
    </lineage>
</organism>